<dbReference type="RefSeq" id="WP_142453205.1">
    <property type="nucleotide sequence ID" value="NZ_FXTP01000002.1"/>
</dbReference>
<dbReference type="AlphaFoldDB" id="A0A521BCU8"/>
<proteinExistence type="predicted"/>
<dbReference type="GO" id="GO:0016887">
    <property type="term" value="F:ATP hydrolysis activity"/>
    <property type="evidence" value="ECO:0007669"/>
    <property type="project" value="InterPro"/>
</dbReference>
<name>A0A521BCU8_9BACT</name>
<feature type="domain" description="ORC1/DEAH AAA+ ATPase" evidence="2">
    <location>
        <begin position="676"/>
        <end position="777"/>
    </location>
</feature>
<dbReference type="EMBL" id="FXTP01000002">
    <property type="protein sequence ID" value="SMO44898.1"/>
    <property type="molecule type" value="Genomic_DNA"/>
</dbReference>
<dbReference type="Proteomes" id="UP000317557">
    <property type="component" value="Unassembled WGS sequence"/>
</dbReference>
<dbReference type="InterPro" id="IPR027417">
    <property type="entry name" value="P-loop_NTPase"/>
</dbReference>
<dbReference type="OrthoDB" id="1109088at2"/>
<evidence type="ECO:0000313" key="4">
    <source>
        <dbReference type="Proteomes" id="UP000317557"/>
    </source>
</evidence>
<dbReference type="Gene3D" id="3.40.50.300">
    <property type="entry name" value="P-loop containing nucleotide triphosphate hydrolases"/>
    <property type="match status" value="1"/>
</dbReference>
<evidence type="ECO:0000256" key="1">
    <source>
        <dbReference type="SAM" id="Coils"/>
    </source>
</evidence>
<gene>
    <name evidence="3" type="ORF">SAMN06265219_102194</name>
</gene>
<reference evidence="3 4" key="1">
    <citation type="submission" date="2017-05" db="EMBL/GenBank/DDBJ databases">
        <authorList>
            <person name="Varghese N."/>
            <person name="Submissions S."/>
        </authorList>
    </citation>
    <scope>NUCLEOTIDE SEQUENCE [LARGE SCALE GENOMIC DNA]</scope>
    <source>
        <strain evidence="3 4">DSM 21985</strain>
    </source>
</reference>
<sequence>MQSDISREDIKARLKDQWLPDLQRDLKELLLKDIGADKDKIERVAAELRSGDTLRAFRLLAEGWQKSGNQKEDGSNEKPKLLPWQAEIYKIAADIPEEAELVQEEARFKASGDDSMYIQLAKGTKRLWRVVSNGSQWRQHIPLRNLVLSHMSMYGSWVTEYRHELLKIRGELLLQIDAWCIAYGSSWNQEESSKAVASGADTPKGPEAGVPKDELQHIFDEILKRLDVLEATYAGKLQEKKIRVEEEIDRGLDVTGTVERSSRKYEKVKVEDNLRSLASQHQKQEEHWQQLMAKLADKLLLSVNFINLHLQASERIEGFSSSIAEFFEINLQQPLEEIKEGLAATMVTFESSDKQTMDEIKQLSSRYRKSLSEQTEKHLLKPLRELTTEAVMSTRFDRFTSAMPDWVNQQPEKAILVDHINLDMKPPHYEVQQVNWQALVRRVVNNQLVTNLAPGKVRFEQFLEELSSGLREFLQIINTNLELINEVKESDEEEPFEVALEGLQRGAQQLDELIKKVEARKSALLGLIKEKEEETFAKLGRLLEEQDANDMRMAGAEFKARETAVDWNTKVKAIWARWLEKGELMVRFIWKKLKDFYTRAEELLGFSSEKNLDSSSTDLATFLAETDEKIESLPFIYRRLFDFQKKVDDRFYIRQTEQLERLKKGYELWQNNFPSVFAVVGEKGSGKSLFLHMLEEEVLKREEVVEINFEATLFEAEEVMEKVAKDLGLAEIDSTEGLIEAINERESRSVVMLENIQNCFIRNLAGYEAIEQLLYLISETNKQVLWIASSTRYGWSFLDKVTSIADYFTHAVESDKLGPEQIQELILRRHRATGYQLVFLPEEATKKSRTYRKLLDDEEKKQEYLQQQFFEKLSKLAEGNSSIAMIYWIRSIKEYDDSYFYINPFQFSNVNRISDLDNEELFVLASFVLHDTLTPEELHNVMHHSLRHSRLMVSRLTSRSILLKTDHGYTLNHLIYRQVIRVLKEANILH</sequence>
<dbReference type="Pfam" id="PF13401">
    <property type="entry name" value="AAA_22"/>
    <property type="match status" value="1"/>
</dbReference>
<keyword evidence="1" id="KW-0175">Coiled coil</keyword>
<evidence type="ECO:0000313" key="3">
    <source>
        <dbReference type="EMBL" id="SMO44898.1"/>
    </source>
</evidence>
<protein>
    <recommendedName>
        <fullName evidence="2">ORC1/DEAH AAA+ ATPase domain-containing protein</fullName>
    </recommendedName>
</protein>
<dbReference type="InterPro" id="IPR049945">
    <property type="entry name" value="AAA_22"/>
</dbReference>
<accession>A0A521BCU8</accession>
<feature type="coiled-coil region" evidence="1">
    <location>
        <begin position="500"/>
        <end position="534"/>
    </location>
</feature>
<organism evidence="3 4">
    <name type="scientific">Gracilimonas mengyeensis</name>
    <dbReference type="NCBI Taxonomy" id="1302730"/>
    <lineage>
        <taxon>Bacteria</taxon>
        <taxon>Pseudomonadati</taxon>
        <taxon>Balneolota</taxon>
        <taxon>Balneolia</taxon>
        <taxon>Balneolales</taxon>
        <taxon>Balneolaceae</taxon>
        <taxon>Gracilimonas</taxon>
    </lineage>
</organism>
<keyword evidence="4" id="KW-1185">Reference proteome</keyword>
<evidence type="ECO:0000259" key="2">
    <source>
        <dbReference type="Pfam" id="PF13401"/>
    </source>
</evidence>
<dbReference type="SUPFAM" id="SSF52540">
    <property type="entry name" value="P-loop containing nucleoside triphosphate hydrolases"/>
    <property type="match status" value="1"/>
</dbReference>